<evidence type="ECO:0000256" key="1">
    <source>
        <dbReference type="SAM" id="MobiDB-lite"/>
    </source>
</evidence>
<evidence type="ECO:0000313" key="2">
    <source>
        <dbReference type="EMBL" id="KAK8881398.1"/>
    </source>
</evidence>
<dbReference type="Gene3D" id="1.10.238.10">
    <property type="entry name" value="EF-hand"/>
    <property type="match status" value="3"/>
</dbReference>
<sequence length="789" mass="91157">MSEETDLAERFISATKRKGVTPLELFEEHDRWNRGSISMDTFKNCLASISFYIKRNEIDLIRNNYCTNNEFEYKRFCKDISPTGTLSLSRSTHINQNNQQENLIKLAKEFRYTGLNIFDYLKGYDINHDGKVSMAVFLQATNGSPLIKTVIQPYYNKSTNEVNYVQLQRDIDQIRPTDKIDQVNQVTEPIPEVFKNFATDVHAGSIALKESFADHDQYKRGKVPQYIFLASIGKFGLQYSPYQLQQMMKPFITSDGQVDYHLFCQEVDKLAPEKEEITKVDHSSPLEPLLESIKTEVRNRHISLNSRIKGRMASDDFFNILFDYRLLKNLNDKIALNKAYQISRNEIDADSFIEKVDPPPHIQMTTTELVIERLKNHLINTNQSLLEHISNFDRERSKKISVLQFRSVLNSIQFNATSHEILQISKQFGDGSSFIYYDELCKLIETRPIETETRDVFMPAVTPSNNACLDSLTKIYNSAKNYQIDLRGEFLKSDPRKRGAIPLILFKKVLGVLPLIRLNSEDMASLFESYTDFYTQNVYYTKFCDDVEKIGSTHTIPPRTVSPRITPISSPIKSRSTDLEPGPFELPKQTSFIDSIRDSILTTLKKCAAASQAGRMTIGDLFSYHDVTNDGFVNTRDVKAILRPFDSYLDDESYTQIIESFKDRRMPEKFAWRKFFSEVTDTKITPEELNNFTQAARLKLGLYDNVSSICNCIRARLISRRKRVFDLFFDVRSDDVISEAEFRRHLDRCGFGIPENEMVSLIRHYQNSDFSGIKWRDFCADVDSSRPMA</sequence>
<dbReference type="EMBL" id="JAPFFF010000010">
    <property type="protein sequence ID" value="KAK8881398.1"/>
    <property type="molecule type" value="Genomic_DNA"/>
</dbReference>
<reference evidence="2 3" key="1">
    <citation type="submission" date="2024-04" db="EMBL/GenBank/DDBJ databases">
        <title>Tritrichomonas musculus Genome.</title>
        <authorList>
            <person name="Alves-Ferreira E."/>
            <person name="Grigg M."/>
            <person name="Lorenzi H."/>
            <person name="Galac M."/>
        </authorList>
    </citation>
    <scope>NUCLEOTIDE SEQUENCE [LARGE SCALE GENOMIC DNA]</scope>
    <source>
        <strain evidence="2 3">EAF2021</strain>
    </source>
</reference>
<dbReference type="InterPro" id="IPR052603">
    <property type="entry name" value="EFCB6"/>
</dbReference>
<dbReference type="PROSITE" id="PS00435">
    <property type="entry name" value="PEROXIDASE_1"/>
    <property type="match status" value="1"/>
</dbReference>
<organism evidence="2 3">
    <name type="scientific">Tritrichomonas musculus</name>
    <dbReference type="NCBI Taxonomy" id="1915356"/>
    <lineage>
        <taxon>Eukaryota</taxon>
        <taxon>Metamonada</taxon>
        <taxon>Parabasalia</taxon>
        <taxon>Tritrichomonadida</taxon>
        <taxon>Tritrichomonadidae</taxon>
        <taxon>Tritrichomonas</taxon>
    </lineage>
</organism>
<dbReference type="Proteomes" id="UP001470230">
    <property type="component" value="Unassembled WGS sequence"/>
</dbReference>
<protein>
    <recommendedName>
        <fullName evidence="4">EF hand family protein</fullName>
    </recommendedName>
</protein>
<evidence type="ECO:0008006" key="4">
    <source>
        <dbReference type="Google" id="ProtNLM"/>
    </source>
</evidence>
<dbReference type="InterPro" id="IPR019793">
    <property type="entry name" value="Peroxidases_heam-ligand_BS"/>
</dbReference>
<accession>A0ABR2JS09</accession>
<feature type="region of interest" description="Disordered" evidence="1">
    <location>
        <begin position="558"/>
        <end position="580"/>
    </location>
</feature>
<dbReference type="SUPFAM" id="SSF47473">
    <property type="entry name" value="EF-hand"/>
    <property type="match status" value="4"/>
</dbReference>
<evidence type="ECO:0000313" key="3">
    <source>
        <dbReference type="Proteomes" id="UP001470230"/>
    </source>
</evidence>
<dbReference type="InterPro" id="IPR011992">
    <property type="entry name" value="EF-hand-dom_pair"/>
</dbReference>
<gene>
    <name evidence="2" type="ORF">M9Y10_004134</name>
</gene>
<dbReference type="PANTHER" id="PTHR20875">
    <property type="entry name" value="EF-HAND CALCIUM-BINDING DOMAIN-CONTAINING PROTEIN 6-RELATED"/>
    <property type="match status" value="1"/>
</dbReference>
<name>A0ABR2JS09_9EUKA</name>
<comment type="caution">
    <text evidence="2">The sequence shown here is derived from an EMBL/GenBank/DDBJ whole genome shotgun (WGS) entry which is preliminary data.</text>
</comment>
<keyword evidence="3" id="KW-1185">Reference proteome</keyword>
<proteinExistence type="predicted"/>
<dbReference type="PANTHER" id="PTHR20875:SF0">
    <property type="entry name" value="GH12158P"/>
    <property type="match status" value="1"/>
</dbReference>